<proteinExistence type="predicted"/>
<gene>
    <name evidence="1" type="ORF">SADUNF_Sadunf07G0045800</name>
</gene>
<dbReference type="AlphaFoldDB" id="A0A835MVP0"/>
<organism evidence="1 2">
    <name type="scientific">Salix dunnii</name>
    <dbReference type="NCBI Taxonomy" id="1413687"/>
    <lineage>
        <taxon>Eukaryota</taxon>
        <taxon>Viridiplantae</taxon>
        <taxon>Streptophyta</taxon>
        <taxon>Embryophyta</taxon>
        <taxon>Tracheophyta</taxon>
        <taxon>Spermatophyta</taxon>
        <taxon>Magnoliopsida</taxon>
        <taxon>eudicotyledons</taxon>
        <taxon>Gunneridae</taxon>
        <taxon>Pentapetalae</taxon>
        <taxon>rosids</taxon>
        <taxon>fabids</taxon>
        <taxon>Malpighiales</taxon>
        <taxon>Salicaceae</taxon>
        <taxon>Saliceae</taxon>
        <taxon>Salix</taxon>
    </lineage>
</organism>
<dbReference type="EMBL" id="JADGMS010000007">
    <property type="protein sequence ID" value="KAF9678544.1"/>
    <property type="molecule type" value="Genomic_DNA"/>
</dbReference>
<sequence>MKGGRESESFLNLSCKVNGPPDKPNPRWDDALPCLYSCKTNKYKEKQQKATLNTRHKKPDFKV</sequence>
<protein>
    <submittedName>
        <fullName evidence="1">Uncharacterized protein</fullName>
    </submittedName>
</protein>
<evidence type="ECO:0000313" key="2">
    <source>
        <dbReference type="Proteomes" id="UP000657918"/>
    </source>
</evidence>
<comment type="caution">
    <text evidence="1">The sequence shown here is derived from an EMBL/GenBank/DDBJ whole genome shotgun (WGS) entry which is preliminary data.</text>
</comment>
<name>A0A835MVP0_9ROSI</name>
<reference evidence="1 2" key="1">
    <citation type="submission" date="2020-10" db="EMBL/GenBank/DDBJ databases">
        <title>Plant Genome Project.</title>
        <authorList>
            <person name="Zhang R.-G."/>
        </authorList>
    </citation>
    <scope>NUCLEOTIDE SEQUENCE [LARGE SCALE GENOMIC DNA]</scope>
    <source>
        <strain evidence="1">FAFU-HL-1</strain>
        <tissue evidence="1">Leaf</tissue>
    </source>
</reference>
<keyword evidence="2" id="KW-1185">Reference proteome</keyword>
<evidence type="ECO:0000313" key="1">
    <source>
        <dbReference type="EMBL" id="KAF9678544.1"/>
    </source>
</evidence>
<accession>A0A835MVP0</accession>
<dbReference type="Proteomes" id="UP000657918">
    <property type="component" value="Unassembled WGS sequence"/>
</dbReference>